<dbReference type="RefSeq" id="WP_040722860.1">
    <property type="nucleotide sequence ID" value="NZ_CAWPHS010000056.1"/>
</dbReference>
<accession>A0A7X6LW65</accession>
<reference evidence="1 2" key="1">
    <citation type="submission" date="2020-04" db="EMBL/GenBank/DDBJ databases">
        <title>MicrobeNet Type strains.</title>
        <authorList>
            <person name="Nicholson A.C."/>
        </authorList>
    </citation>
    <scope>NUCLEOTIDE SEQUENCE [LARGE SCALE GENOMIC DNA]</scope>
    <source>
        <strain evidence="1 2">DSM 44445</strain>
    </source>
</reference>
<organism evidence="1 2">
    <name type="scientific">Nocardia veterana</name>
    <dbReference type="NCBI Taxonomy" id="132249"/>
    <lineage>
        <taxon>Bacteria</taxon>
        <taxon>Bacillati</taxon>
        <taxon>Actinomycetota</taxon>
        <taxon>Actinomycetes</taxon>
        <taxon>Mycobacteriales</taxon>
        <taxon>Nocardiaceae</taxon>
        <taxon>Nocardia</taxon>
    </lineage>
</organism>
<protein>
    <submittedName>
        <fullName evidence="1">Uncharacterized protein</fullName>
    </submittedName>
</protein>
<name>A0A7X6LW65_9NOCA</name>
<comment type="caution">
    <text evidence="1">The sequence shown here is derived from an EMBL/GenBank/DDBJ whole genome shotgun (WGS) entry which is preliminary data.</text>
</comment>
<gene>
    <name evidence="1" type="ORF">HGA07_08795</name>
</gene>
<sequence length="292" mass="31731">MGGELDAAWRSVRDMLGTAAKDYSAVVAAVPRHAAREVTESVARFVDADAANVPALTGAFSDLSGGIATTATSSAYARGRDLIDEVDYTALRQARRTASSGSYPTFEEIQRRQGFDGPLTIATQHEVDAAIAAGGQELFRGFEEDGYLQAFVAGQVRPGGGPTGSGTYATPLKEVALHYADPTRKQDLATRHARVLRMALRPDAKKITLRELESERTRTRMQIARDLRTLRNIANPTAEDTARYIALQDKELVFADIGQYGAVRGWDAIDGSDTFSNKEWVVLNPTALLIQR</sequence>
<dbReference type="AlphaFoldDB" id="A0A7X6LW65"/>
<dbReference type="EMBL" id="JAAXPE010000006">
    <property type="protein sequence ID" value="NKY85719.1"/>
    <property type="molecule type" value="Genomic_DNA"/>
</dbReference>
<keyword evidence="2" id="KW-1185">Reference proteome</keyword>
<dbReference type="Proteomes" id="UP000523447">
    <property type="component" value="Unassembled WGS sequence"/>
</dbReference>
<evidence type="ECO:0000313" key="1">
    <source>
        <dbReference type="EMBL" id="NKY85719.1"/>
    </source>
</evidence>
<evidence type="ECO:0000313" key="2">
    <source>
        <dbReference type="Proteomes" id="UP000523447"/>
    </source>
</evidence>
<proteinExistence type="predicted"/>